<organism evidence="3 4">
    <name type="scientific">Ectocarpus siliculosus</name>
    <name type="common">Brown alga</name>
    <name type="synonym">Conferva siliculosa</name>
    <dbReference type="NCBI Taxonomy" id="2880"/>
    <lineage>
        <taxon>Eukaryota</taxon>
        <taxon>Sar</taxon>
        <taxon>Stramenopiles</taxon>
        <taxon>Ochrophyta</taxon>
        <taxon>PX clade</taxon>
        <taxon>Phaeophyceae</taxon>
        <taxon>Ectocarpales</taxon>
        <taxon>Ectocarpaceae</taxon>
        <taxon>Ectocarpus</taxon>
    </lineage>
</organism>
<dbReference type="PANTHER" id="PTHR11062:SF73">
    <property type="entry name" value="EXOSTOSIN-LIKE 3"/>
    <property type="match status" value="1"/>
</dbReference>
<keyword evidence="4" id="KW-1185">Reference proteome</keyword>
<name>D7G4H7_ECTSI</name>
<proteinExistence type="inferred from homology"/>
<evidence type="ECO:0000313" key="4">
    <source>
        <dbReference type="Proteomes" id="UP000002630"/>
    </source>
</evidence>
<dbReference type="OrthoDB" id="46921at2759"/>
<dbReference type="AlphaFoldDB" id="D7G4H7"/>
<dbReference type="InterPro" id="IPR004263">
    <property type="entry name" value="Exostosin"/>
</dbReference>
<dbReference type="EMBL" id="FN649760">
    <property type="protein sequence ID" value="CBJ48880.1"/>
    <property type="molecule type" value="Genomic_DNA"/>
</dbReference>
<dbReference type="GO" id="GO:0016757">
    <property type="term" value="F:glycosyltransferase activity"/>
    <property type="evidence" value="ECO:0007669"/>
    <property type="project" value="InterPro"/>
</dbReference>
<sequence>MSDKGRASRPDVAGSFAMEAATNMHTCFYRSGYDISVPLAPRQVLHDLANVSPLDREFFLTTKCTLYISGHGSEERISLLPLQDEENGVVVTMHCFEEHQEHLLPENAEFCQALKDQYEGYDYRSLMNSTFGLVPAGRGPATYRLGEVMSAGSIPVFVGRDLVPPFMEQIDWPSISFAFTPDEVESRMMSTLLAVPPAQLEEMQRKSLEAYGRMFGADVNDFRPSARIILGILRRRLGHRRTR</sequence>
<dbReference type="eggNOG" id="KOG1021">
    <property type="taxonomic scope" value="Eukaryota"/>
</dbReference>
<accession>D7G4H7</accession>
<dbReference type="InterPro" id="IPR040911">
    <property type="entry name" value="Exostosin_GT47"/>
</dbReference>
<protein>
    <submittedName>
        <fullName evidence="3">Glycosyltransferase, family GT47</fullName>
    </submittedName>
</protein>
<dbReference type="Proteomes" id="UP000002630">
    <property type="component" value="Unassembled WGS sequence"/>
</dbReference>
<comment type="similarity">
    <text evidence="1">Belongs to the glycosyltransferase 47 family.</text>
</comment>
<reference evidence="3 4" key="1">
    <citation type="journal article" date="2010" name="Nature">
        <title>The Ectocarpus genome and the independent evolution of multicellularity in brown algae.</title>
        <authorList>
            <person name="Cock J.M."/>
            <person name="Sterck L."/>
            <person name="Rouze P."/>
            <person name="Scornet D."/>
            <person name="Allen A.E."/>
            <person name="Amoutzias G."/>
            <person name="Anthouard V."/>
            <person name="Artiguenave F."/>
            <person name="Aury J.M."/>
            <person name="Badger J.H."/>
            <person name="Beszteri B."/>
            <person name="Billiau K."/>
            <person name="Bonnet E."/>
            <person name="Bothwell J.H."/>
            <person name="Bowler C."/>
            <person name="Boyen C."/>
            <person name="Brownlee C."/>
            <person name="Carrano C.J."/>
            <person name="Charrier B."/>
            <person name="Cho G.Y."/>
            <person name="Coelho S.M."/>
            <person name="Collen J."/>
            <person name="Corre E."/>
            <person name="Da Silva C."/>
            <person name="Delage L."/>
            <person name="Delaroque N."/>
            <person name="Dittami S.M."/>
            <person name="Doulbeau S."/>
            <person name="Elias M."/>
            <person name="Farnham G."/>
            <person name="Gachon C.M."/>
            <person name="Gschloessl B."/>
            <person name="Heesch S."/>
            <person name="Jabbari K."/>
            <person name="Jubin C."/>
            <person name="Kawai H."/>
            <person name="Kimura K."/>
            <person name="Kloareg B."/>
            <person name="Kupper F.C."/>
            <person name="Lang D."/>
            <person name="Le Bail A."/>
            <person name="Leblanc C."/>
            <person name="Lerouge P."/>
            <person name="Lohr M."/>
            <person name="Lopez P.J."/>
            <person name="Martens C."/>
            <person name="Maumus F."/>
            <person name="Michel G."/>
            <person name="Miranda-Saavedra D."/>
            <person name="Morales J."/>
            <person name="Moreau H."/>
            <person name="Motomura T."/>
            <person name="Nagasato C."/>
            <person name="Napoli C.A."/>
            <person name="Nelson D.R."/>
            <person name="Nyvall-Collen P."/>
            <person name="Peters A.F."/>
            <person name="Pommier C."/>
            <person name="Potin P."/>
            <person name="Poulain J."/>
            <person name="Quesneville H."/>
            <person name="Read B."/>
            <person name="Rensing S.A."/>
            <person name="Ritter A."/>
            <person name="Rousvoal S."/>
            <person name="Samanta M."/>
            <person name="Samson G."/>
            <person name="Schroeder D.C."/>
            <person name="Segurens B."/>
            <person name="Strittmatter M."/>
            <person name="Tonon T."/>
            <person name="Tregear J.W."/>
            <person name="Valentin K."/>
            <person name="von Dassow P."/>
            <person name="Yamagishi T."/>
            <person name="Van de Peer Y."/>
            <person name="Wincker P."/>
        </authorList>
    </citation>
    <scope>NUCLEOTIDE SEQUENCE [LARGE SCALE GENOMIC DNA]</scope>
    <source>
        <strain evidence="4">Ec32 / CCAP1310/4</strain>
    </source>
</reference>
<dbReference type="PANTHER" id="PTHR11062">
    <property type="entry name" value="EXOSTOSIN HEPARAN SULFATE GLYCOSYLTRANSFERASE -RELATED"/>
    <property type="match status" value="1"/>
</dbReference>
<gene>
    <name evidence="3" type="ORF">Esi_0057_0046</name>
</gene>
<evidence type="ECO:0000256" key="1">
    <source>
        <dbReference type="ARBA" id="ARBA00010271"/>
    </source>
</evidence>
<evidence type="ECO:0000259" key="2">
    <source>
        <dbReference type="Pfam" id="PF03016"/>
    </source>
</evidence>
<dbReference type="InParanoid" id="D7G4H7"/>
<feature type="domain" description="Exostosin GT47" evidence="2">
    <location>
        <begin position="29"/>
        <end position="188"/>
    </location>
</feature>
<dbReference type="Pfam" id="PF03016">
    <property type="entry name" value="Exostosin_GT47"/>
    <property type="match status" value="1"/>
</dbReference>
<dbReference type="STRING" id="2880.D7G4H7"/>
<evidence type="ECO:0000313" key="3">
    <source>
        <dbReference type="EMBL" id="CBJ48880.1"/>
    </source>
</evidence>